<accession>A0ABY6STC5</accession>
<dbReference type="Proteomes" id="UP000277570">
    <property type="component" value="Unassembled WGS sequence"/>
</dbReference>
<proteinExistence type="predicted"/>
<sequence length="47" mass="5800">MTPKELAEKTVKDIEKRRIKREHDFTRYAYKRKVIDPLKRKARRTKA</sequence>
<comment type="caution">
    <text evidence="1">The sequence shown here is derived from an EMBL/GenBank/DDBJ whole genome shotgun (WGS) entry which is preliminary data.</text>
</comment>
<evidence type="ECO:0000313" key="2">
    <source>
        <dbReference type="Proteomes" id="UP000277570"/>
    </source>
</evidence>
<keyword evidence="2" id="KW-1185">Reference proteome</keyword>
<reference evidence="1 2" key="1">
    <citation type="submission" date="2018-11" db="EMBL/GenBank/DDBJ databases">
        <authorList>
            <consortium name="Pathogen Informatics"/>
        </authorList>
    </citation>
    <scope>NUCLEOTIDE SEQUENCE [LARGE SCALE GENOMIC DNA]</scope>
    <source>
        <strain evidence="1 2">NCTC10913</strain>
    </source>
</reference>
<dbReference type="EMBL" id="UYIN01000008">
    <property type="protein sequence ID" value="VDG71772.1"/>
    <property type="molecule type" value="Genomic_DNA"/>
</dbReference>
<organism evidence="1 2">
    <name type="scientific">Clostridium carnis</name>
    <dbReference type="NCBI Taxonomy" id="1530"/>
    <lineage>
        <taxon>Bacteria</taxon>
        <taxon>Bacillati</taxon>
        <taxon>Bacillota</taxon>
        <taxon>Clostridia</taxon>
        <taxon>Eubacteriales</taxon>
        <taxon>Clostridiaceae</taxon>
        <taxon>Clostridium</taxon>
    </lineage>
</organism>
<protein>
    <submittedName>
        <fullName evidence="1">Uncharacterized protein</fullName>
    </submittedName>
</protein>
<evidence type="ECO:0000313" key="1">
    <source>
        <dbReference type="EMBL" id="VDG71772.1"/>
    </source>
</evidence>
<dbReference type="RefSeq" id="WP_185738713.1">
    <property type="nucleotide sequence ID" value="NZ_UYIN01000008.1"/>
</dbReference>
<name>A0ABY6STC5_9CLOT</name>
<gene>
    <name evidence="1" type="ORF">NCTC10913_02118</name>
</gene>